<evidence type="ECO:0000256" key="6">
    <source>
        <dbReference type="ARBA" id="ARBA00023014"/>
    </source>
</evidence>
<reference evidence="9 10" key="1">
    <citation type="journal article" date="2018" name="Environ. Microbiol.">
        <title>Novel energy conservation strategies and behaviour of Pelotomaculum schinkii driving syntrophic propionate catabolism.</title>
        <authorList>
            <person name="Hidalgo-Ahumada C.A.P."/>
            <person name="Nobu M.K."/>
            <person name="Narihiro T."/>
            <person name="Tamaki H."/>
            <person name="Liu W.T."/>
            <person name="Kamagata Y."/>
            <person name="Stams A.J.M."/>
            <person name="Imachi H."/>
            <person name="Sousa D.Z."/>
        </authorList>
    </citation>
    <scope>NUCLEOTIDE SEQUENCE [LARGE SCALE GENOMIC DNA]</scope>
    <source>
        <strain evidence="9 10">HH</strain>
    </source>
</reference>
<feature type="binding site" evidence="7">
    <location>
        <position position="113"/>
    </location>
    <ligand>
        <name>[4Fe-4S] cluster</name>
        <dbReference type="ChEBI" id="CHEBI:49883"/>
        <label>4</label>
    </ligand>
</feature>
<comment type="caution">
    <text evidence="9">The sequence shown here is derived from an EMBL/GenBank/DDBJ whole genome shotgun (WGS) entry which is preliminary data.</text>
</comment>
<dbReference type="GO" id="GO:0051539">
    <property type="term" value="F:4 iron, 4 sulfur cluster binding"/>
    <property type="evidence" value="ECO:0007669"/>
    <property type="project" value="UniProtKB-KW"/>
</dbReference>
<dbReference type="PANTHER" id="PTHR43545">
    <property type="entry name" value="FORMATE DEHYDROGENASE, NITRATE-INDUCIBLE, IRON-SULFUR SUBUNIT"/>
    <property type="match status" value="1"/>
</dbReference>
<dbReference type="InterPro" id="IPR017896">
    <property type="entry name" value="4Fe4S_Fe-S-bd"/>
</dbReference>
<dbReference type="InterPro" id="IPR051555">
    <property type="entry name" value="FDH_Electron_Transfer_Unit"/>
</dbReference>
<dbReference type="GO" id="GO:0015944">
    <property type="term" value="P:formate oxidation"/>
    <property type="evidence" value="ECO:0007669"/>
    <property type="project" value="InterPro"/>
</dbReference>
<dbReference type="Gene3D" id="3.30.70.20">
    <property type="match status" value="2"/>
</dbReference>
<dbReference type="EMBL" id="QFGA01000002">
    <property type="protein sequence ID" value="TEB05218.1"/>
    <property type="molecule type" value="Genomic_DNA"/>
</dbReference>
<dbReference type="Proteomes" id="UP000298324">
    <property type="component" value="Unassembled WGS sequence"/>
</dbReference>
<evidence type="ECO:0000256" key="3">
    <source>
        <dbReference type="ARBA" id="ARBA00022723"/>
    </source>
</evidence>
<evidence type="ECO:0000256" key="4">
    <source>
        <dbReference type="ARBA" id="ARBA00022737"/>
    </source>
</evidence>
<feature type="binding site" evidence="7">
    <location>
        <position position="73"/>
    </location>
    <ligand>
        <name>[4Fe-4S] cluster</name>
        <dbReference type="ChEBI" id="CHEBI:49883"/>
        <label>3</label>
    </ligand>
</feature>
<feature type="binding site" evidence="7">
    <location>
        <position position="76"/>
    </location>
    <ligand>
        <name>[4Fe-4S] cluster</name>
        <dbReference type="ChEBI" id="CHEBI:49883"/>
        <label>3</label>
    </ligand>
</feature>
<feature type="domain" description="4Fe-4S ferredoxin-type" evidence="8">
    <location>
        <begin position="3"/>
        <end position="33"/>
    </location>
</feature>
<feature type="binding site" evidence="7">
    <location>
        <position position="81"/>
    </location>
    <ligand>
        <name>[4Fe-4S] cluster</name>
        <dbReference type="ChEBI" id="CHEBI:49883"/>
        <label>3</label>
    </ligand>
</feature>
<dbReference type="CDD" id="cd10561">
    <property type="entry name" value="HybA_like"/>
    <property type="match status" value="1"/>
</dbReference>
<evidence type="ECO:0000313" key="10">
    <source>
        <dbReference type="Proteomes" id="UP000298324"/>
    </source>
</evidence>
<dbReference type="SUPFAM" id="SSF54862">
    <property type="entry name" value="4Fe-4S ferredoxins"/>
    <property type="match status" value="1"/>
</dbReference>
<dbReference type="PROSITE" id="PS00198">
    <property type="entry name" value="4FE4S_FER_1"/>
    <property type="match status" value="1"/>
</dbReference>
<name>A0A4Y7R8C3_9FIRM</name>
<feature type="binding site" evidence="7">
    <location>
        <position position="159"/>
    </location>
    <ligand>
        <name>[4Fe-4S] cluster</name>
        <dbReference type="ChEBI" id="CHEBI:49883"/>
        <label>1</label>
    </ligand>
</feature>
<dbReference type="GO" id="GO:0030313">
    <property type="term" value="C:cell envelope"/>
    <property type="evidence" value="ECO:0007669"/>
    <property type="project" value="UniProtKB-SubCell"/>
</dbReference>
<comment type="cofactor">
    <cofactor evidence="7">
        <name>[4Fe-4S] cluster</name>
        <dbReference type="ChEBI" id="CHEBI:49883"/>
    </cofactor>
    <text evidence="7">Binds 4 [4Fe-4S] clusters per subunit.</text>
</comment>
<feature type="binding site" evidence="7">
    <location>
        <position position="18"/>
    </location>
    <ligand>
        <name>[4Fe-4S] cluster</name>
        <dbReference type="ChEBI" id="CHEBI:49883"/>
        <label>1</label>
    </ligand>
</feature>
<proteinExistence type="predicted"/>
<feature type="binding site" evidence="7">
    <location>
        <position position="116"/>
    </location>
    <ligand>
        <name>[4Fe-4S] cluster</name>
        <dbReference type="ChEBI" id="CHEBI:49883"/>
        <label>4</label>
    </ligand>
</feature>
<gene>
    <name evidence="9" type="primary">fdnH_2</name>
    <name evidence="9" type="ORF">Psch_02259</name>
</gene>
<feature type="binding site" evidence="7">
    <location>
        <position position="155"/>
    </location>
    <ligand>
        <name>[4Fe-4S] cluster</name>
        <dbReference type="ChEBI" id="CHEBI:49883"/>
        <label>2</label>
    </ligand>
</feature>
<keyword evidence="10" id="KW-1185">Reference proteome</keyword>
<feature type="binding site" evidence="7">
    <location>
        <position position="22"/>
    </location>
    <ligand>
        <name>[4Fe-4S] cluster</name>
        <dbReference type="ChEBI" id="CHEBI:49883"/>
        <label>2</label>
    </ligand>
</feature>
<evidence type="ECO:0000259" key="8">
    <source>
        <dbReference type="PROSITE" id="PS51379"/>
    </source>
</evidence>
<keyword evidence="5 7" id="KW-0408">Iron</keyword>
<feature type="binding site" evidence="7">
    <location>
        <position position="12"/>
    </location>
    <ligand>
        <name>[4Fe-4S] cluster</name>
        <dbReference type="ChEBI" id="CHEBI:49883"/>
        <label>1</label>
    </ligand>
</feature>
<feature type="binding site" evidence="7">
    <location>
        <position position="120"/>
    </location>
    <ligand>
        <name>[4Fe-4S] cluster</name>
        <dbReference type="ChEBI" id="CHEBI:49883"/>
        <label>3</label>
    </ligand>
</feature>
<dbReference type="InterPro" id="IPR017900">
    <property type="entry name" value="4Fe4S_Fe_S_CS"/>
</dbReference>
<dbReference type="PROSITE" id="PS51379">
    <property type="entry name" value="4FE4S_FER_2"/>
    <property type="match status" value="2"/>
</dbReference>
<comment type="subcellular location">
    <subcellularLocation>
        <location evidence="1">Cell envelope</location>
    </subcellularLocation>
</comment>
<keyword evidence="2 7" id="KW-0004">4Fe-4S</keyword>
<evidence type="ECO:0000256" key="7">
    <source>
        <dbReference type="PIRSR" id="PIRSR036298-50"/>
    </source>
</evidence>
<keyword evidence="3 7" id="KW-0479">Metal-binding</keyword>
<dbReference type="Pfam" id="PF13247">
    <property type="entry name" value="Fer4_11"/>
    <property type="match status" value="1"/>
</dbReference>
<feature type="binding site" evidence="7">
    <location>
        <position position="15"/>
    </location>
    <ligand>
        <name>[4Fe-4S] cluster</name>
        <dbReference type="ChEBI" id="CHEBI:49883"/>
        <label>1</label>
    </ligand>
</feature>
<evidence type="ECO:0000256" key="2">
    <source>
        <dbReference type="ARBA" id="ARBA00022485"/>
    </source>
</evidence>
<organism evidence="9 10">
    <name type="scientific">Pelotomaculum schinkii</name>
    <dbReference type="NCBI Taxonomy" id="78350"/>
    <lineage>
        <taxon>Bacteria</taxon>
        <taxon>Bacillati</taxon>
        <taxon>Bacillota</taxon>
        <taxon>Clostridia</taxon>
        <taxon>Eubacteriales</taxon>
        <taxon>Desulfotomaculaceae</taxon>
        <taxon>Pelotomaculum</taxon>
    </lineage>
</organism>
<evidence type="ECO:0000256" key="5">
    <source>
        <dbReference type="ARBA" id="ARBA00023004"/>
    </source>
</evidence>
<dbReference type="PIRSF" id="PIRSF036298">
    <property type="entry name" value="FDH_4Fe4S"/>
    <property type="match status" value="1"/>
</dbReference>
<dbReference type="GO" id="GO:0045333">
    <property type="term" value="P:cellular respiration"/>
    <property type="evidence" value="ECO:0007669"/>
    <property type="project" value="InterPro"/>
</dbReference>
<keyword evidence="6 7" id="KW-0411">Iron-sulfur</keyword>
<dbReference type="GO" id="GO:0046872">
    <property type="term" value="F:metal ion binding"/>
    <property type="evidence" value="ECO:0007669"/>
    <property type="project" value="UniProtKB-KW"/>
</dbReference>
<feature type="binding site" evidence="7">
    <location>
        <position position="85"/>
    </location>
    <ligand>
        <name>[4Fe-4S] cluster</name>
        <dbReference type="ChEBI" id="CHEBI:49883"/>
        <label>4</label>
    </ligand>
</feature>
<feature type="domain" description="4Fe-4S ferredoxin-type" evidence="8">
    <location>
        <begin position="101"/>
        <end position="130"/>
    </location>
</feature>
<sequence>MSKSVLVDITRCIGCRSCMVSCKSWNDLPAEPSEFSNNWDSPGKLSADTWTNVSSYVLEEGDQLKWRFVKRQCMHCNEPACESACFTHSFVKTKEGAVIYKPTELNEDYCVGCRYCMIACPFDVPGFQWDKALPYVQKCRFCYDRTKEEGLEPACVTACLTGALTYGERDEMLALAQDRMSKDPRYIKHIYGEKEYGGTSWLYISDVPFDQIGFKTEVFNRPVTQRSIPSLTWDVLKWTPYIFVGWGALLTAMRAYTKRRAEVHNEEDLYGPVDPKE</sequence>
<accession>A0A4Y7R8C3</accession>
<dbReference type="InterPro" id="IPR014603">
    <property type="entry name" value="Formate_DH_Fe-S_su"/>
</dbReference>
<dbReference type="PANTHER" id="PTHR43545:SF4">
    <property type="entry name" value="IRON-SULFUR PROTEIN"/>
    <property type="match status" value="1"/>
</dbReference>
<feature type="binding site" evidence="7">
    <location>
        <position position="110"/>
    </location>
    <ligand>
        <name>[4Fe-4S] cluster</name>
        <dbReference type="ChEBI" id="CHEBI:49883"/>
        <label>4</label>
    </ligand>
</feature>
<feature type="binding site" evidence="7">
    <location>
        <position position="142"/>
    </location>
    <ligand>
        <name>[4Fe-4S] cluster</name>
        <dbReference type="ChEBI" id="CHEBI:49883"/>
        <label>2</label>
    </ligand>
</feature>
<dbReference type="AlphaFoldDB" id="A0A4Y7R8C3"/>
<feature type="binding site" evidence="7">
    <location>
        <position position="139"/>
    </location>
    <ligand>
        <name>[4Fe-4S] cluster</name>
        <dbReference type="ChEBI" id="CHEBI:49883"/>
        <label>2</label>
    </ligand>
</feature>
<evidence type="ECO:0000313" key="9">
    <source>
        <dbReference type="EMBL" id="TEB05218.1"/>
    </source>
</evidence>
<protein>
    <submittedName>
        <fullName evidence="9">Formate dehydrogenase, nitrate-inducible, iron-sulfur subunit</fullName>
    </submittedName>
</protein>
<keyword evidence="4" id="KW-0677">Repeat</keyword>
<dbReference type="RefSeq" id="WP_190240330.1">
    <property type="nucleotide sequence ID" value="NZ_QFGA01000002.1"/>
</dbReference>
<evidence type="ECO:0000256" key="1">
    <source>
        <dbReference type="ARBA" id="ARBA00004196"/>
    </source>
</evidence>